<sequence>MRFFRQLPLLAVWGLCTTAQDAPVPPTMTLLYSMACDLGERFTIGNVPNGKARYVIPIIGGTFKGPRVSGKILNVGADWLLVDAQGKARPDTRYNLQTDDGAIIYVRTEGPTLKDGRILLSGKFETDTNGTYGWMNDVVAANP</sequence>
<gene>
    <name evidence="2" type="ORF">GRF29_185g1371042</name>
</gene>
<name>A0AAN6LRQ8_9PLEO</name>
<dbReference type="PANTHER" id="PTHR37315:SF1">
    <property type="entry name" value="UPF0311 PROTEIN BLR7842"/>
    <property type="match status" value="1"/>
</dbReference>
<dbReference type="AlphaFoldDB" id="A0AAN6LRQ8"/>
<organism evidence="2 3">
    <name type="scientific">Pseudopithomyces chartarum</name>
    <dbReference type="NCBI Taxonomy" id="1892770"/>
    <lineage>
        <taxon>Eukaryota</taxon>
        <taxon>Fungi</taxon>
        <taxon>Dikarya</taxon>
        <taxon>Ascomycota</taxon>
        <taxon>Pezizomycotina</taxon>
        <taxon>Dothideomycetes</taxon>
        <taxon>Pleosporomycetidae</taxon>
        <taxon>Pleosporales</taxon>
        <taxon>Massarineae</taxon>
        <taxon>Didymosphaeriaceae</taxon>
        <taxon>Pseudopithomyces</taxon>
    </lineage>
</organism>
<dbReference type="Proteomes" id="UP001280581">
    <property type="component" value="Unassembled WGS sequence"/>
</dbReference>
<evidence type="ECO:0008006" key="4">
    <source>
        <dbReference type="Google" id="ProtNLM"/>
    </source>
</evidence>
<feature type="chain" id="PRO_5042894910" description="DUF3237 domain-containing protein" evidence="1">
    <location>
        <begin position="20"/>
        <end position="143"/>
    </location>
</feature>
<dbReference type="Pfam" id="PF11578">
    <property type="entry name" value="DUF3237"/>
    <property type="match status" value="1"/>
</dbReference>
<evidence type="ECO:0000256" key="1">
    <source>
        <dbReference type="SAM" id="SignalP"/>
    </source>
</evidence>
<comment type="caution">
    <text evidence="2">The sequence shown here is derived from an EMBL/GenBank/DDBJ whole genome shotgun (WGS) entry which is preliminary data.</text>
</comment>
<dbReference type="PANTHER" id="PTHR37315">
    <property type="entry name" value="UPF0311 PROTEIN BLR7842"/>
    <property type="match status" value="1"/>
</dbReference>
<feature type="signal peptide" evidence="1">
    <location>
        <begin position="1"/>
        <end position="19"/>
    </location>
</feature>
<reference evidence="2 3" key="1">
    <citation type="submission" date="2021-02" db="EMBL/GenBank/DDBJ databases">
        <title>Genome assembly of Pseudopithomyces chartarum.</title>
        <authorList>
            <person name="Jauregui R."/>
            <person name="Singh J."/>
            <person name="Voisey C."/>
        </authorList>
    </citation>
    <scope>NUCLEOTIDE SEQUENCE [LARGE SCALE GENOMIC DNA]</scope>
    <source>
        <strain evidence="2 3">AGR01</strain>
    </source>
</reference>
<evidence type="ECO:0000313" key="3">
    <source>
        <dbReference type="Proteomes" id="UP001280581"/>
    </source>
</evidence>
<protein>
    <recommendedName>
        <fullName evidence="4">DUF3237 domain-containing protein</fullName>
    </recommendedName>
</protein>
<evidence type="ECO:0000313" key="2">
    <source>
        <dbReference type="EMBL" id="KAK3201570.1"/>
    </source>
</evidence>
<dbReference type="InterPro" id="IPR020915">
    <property type="entry name" value="UPF0311"/>
</dbReference>
<proteinExistence type="predicted"/>
<dbReference type="Gene3D" id="2.40.160.20">
    <property type="match status" value="1"/>
</dbReference>
<accession>A0AAN6LRQ8</accession>
<dbReference type="EMBL" id="WVTA01000016">
    <property type="protein sequence ID" value="KAK3201570.1"/>
    <property type="molecule type" value="Genomic_DNA"/>
</dbReference>
<keyword evidence="3" id="KW-1185">Reference proteome</keyword>
<keyword evidence="1" id="KW-0732">Signal</keyword>